<name>A0ABV2ZJJ9_9ACTN</name>
<dbReference type="PROSITE" id="PS00028">
    <property type="entry name" value="ZINC_FINGER_C2H2_1"/>
    <property type="match status" value="1"/>
</dbReference>
<keyword evidence="3" id="KW-1185">Reference proteome</keyword>
<gene>
    <name evidence="2" type="ORF">AB0E89_19475</name>
</gene>
<dbReference type="RefSeq" id="WP_334581361.1">
    <property type="nucleotide sequence ID" value="NZ_JBEZVE010000009.1"/>
</dbReference>
<feature type="domain" description="C2H2-type" evidence="1">
    <location>
        <begin position="146"/>
        <end position="172"/>
    </location>
</feature>
<reference evidence="2 3" key="1">
    <citation type="submission" date="2024-06" db="EMBL/GenBank/DDBJ databases">
        <title>The Natural Products Discovery Center: Release of the First 8490 Sequenced Strains for Exploring Actinobacteria Biosynthetic Diversity.</title>
        <authorList>
            <person name="Kalkreuter E."/>
            <person name="Kautsar S.A."/>
            <person name="Yang D."/>
            <person name="Bader C.D."/>
            <person name="Teijaro C.N."/>
            <person name="Fluegel L."/>
            <person name="Davis C.M."/>
            <person name="Simpson J.R."/>
            <person name="Lauterbach L."/>
            <person name="Steele A.D."/>
            <person name="Gui C."/>
            <person name="Meng S."/>
            <person name="Li G."/>
            <person name="Viehrig K."/>
            <person name="Ye F."/>
            <person name="Su P."/>
            <person name="Kiefer A.F."/>
            <person name="Nichols A."/>
            <person name="Cepeda A.J."/>
            <person name="Yan W."/>
            <person name="Fan B."/>
            <person name="Jiang Y."/>
            <person name="Adhikari A."/>
            <person name="Zheng C.-J."/>
            <person name="Schuster L."/>
            <person name="Cowan T.M."/>
            <person name="Smanski M.J."/>
            <person name="Chevrette M.G."/>
            <person name="De Carvalho L.P.S."/>
            <person name="Shen B."/>
        </authorList>
    </citation>
    <scope>NUCLEOTIDE SEQUENCE [LARGE SCALE GENOMIC DNA]</scope>
    <source>
        <strain evidence="2 3">NPDC033843</strain>
    </source>
</reference>
<sequence>MIRVQPVRELRVDFARWAVAQTPKVRTCSTTEFEVPPALFTNVPERLLIGSIVDGHPYVSALDDEVPAEELDWLAAIPGEPLPPVSDSTYPPDAIQMPEPERQLAATSPATVEAAMMAVLVAVDTAAANRDQAAGIAPSEGEGATPACDACARPFKTQRGLETHRRQAHPEA</sequence>
<evidence type="ECO:0000259" key="1">
    <source>
        <dbReference type="PROSITE" id="PS50157"/>
    </source>
</evidence>
<protein>
    <recommendedName>
        <fullName evidence="1">C2H2-type domain-containing protein</fullName>
    </recommendedName>
</protein>
<evidence type="ECO:0000313" key="2">
    <source>
        <dbReference type="EMBL" id="MEU3782721.1"/>
    </source>
</evidence>
<proteinExistence type="predicted"/>
<evidence type="ECO:0000313" key="3">
    <source>
        <dbReference type="Proteomes" id="UP001550739"/>
    </source>
</evidence>
<comment type="caution">
    <text evidence="2">The sequence shown here is derived from an EMBL/GenBank/DDBJ whole genome shotgun (WGS) entry which is preliminary data.</text>
</comment>
<dbReference type="EMBL" id="JBEZVE010000009">
    <property type="protein sequence ID" value="MEU3782721.1"/>
    <property type="molecule type" value="Genomic_DNA"/>
</dbReference>
<accession>A0ABV2ZJJ9</accession>
<dbReference type="InterPro" id="IPR013087">
    <property type="entry name" value="Znf_C2H2_type"/>
</dbReference>
<organism evidence="2 3">
    <name type="scientific">Streptomyces sp. 900129855</name>
    <dbReference type="NCBI Taxonomy" id="3155129"/>
    <lineage>
        <taxon>Bacteria</taxon>
        <taxon>Bacillati</taxon>
        <taxon>Actinomycetota</taxon>
        <taxon>Actinomycetes</taxon>
        <taxon>Kitasatosporales</taxon>
        <taxon>Streptomycetaceae</taxon>
        <taxon>Streptomyces</taxon>
    </lineage>
</organism>
<dbReference type="Proteomes" id="UP001550739">
    <property type="component" value="Unassembled WGS sequence"/>
</dbReference>
<dbReference type="PROSITE" id="PS50157">
    <property type="entry name" value="ZINC_FINGER_C2H2_2"/>
    <property type="match status" value="1"/>
</dbReference>